<evidence type="ECO:0000256" key="12">
    <source>
        <dbReference type="ARBA" id="ARBA00023012"/>
    </source>
</evidence>
<dbReference type="SUPFAM" id="SSF47226">
    <property type="entry name" value="Histidine-containing phosphotransfer domain, HPT domain"/>
    <property type="match status" value="1"/>
</dbReference>
<dbReference type="PROSITE" id="PS50112">
    <property type="entry name" value="PAS"/>
    <property type="match status" value="2"/>
</dbReference>
<dbReference type="AlphaFoldDB" id="C4XQA7"/>
<evidence type="ECO:0000256" key="3">
    <source>
        <dbReference type="ARBA" id="ARBA00012438"/>
    </source>
</evidence>
<evidence type="ECO:0000256" key="10">
    <source>
        <dbReference type="ARBA" id="ARBA00022840"/>
    </source>
</evidence>
<dbReference type="CDD" id="cd00130">
    <property type="entry name" value="PAS"/>
    <property type="match status" value="2"/>
</dbReference>
<name>C4XQA7_SOLM1</name>
<keyword evidence="9" id="KW-0418">Kinase</keyword>
<dbReference type="EMBL" id="AP010904">
    <property type="protein sequence ID" value="BAH75272.1"/>
    <property type="molecule type" value="Genomic_DNA"/>
</dbReference>
<dbReference type="Proteomes" id="UP000009071">
    <property type="component" value="Chromosome"/>
</dbReference>
<dbReference type="InterPro" id="IPR001610">
    <property type="entry name" value="PAC"/>
</dbReference>
<keyword evidence="8" id="KW-0547">Nucleotide-binding</keyword>
<evidence type="ECO:0000256" key="6">
    <source>
        <dbReference type="ARBA" id="ARBA00022679"/>
    </source>
</evidence>
<evidence type="ECO:0000256" key="7">
    <source>
        <dbReference type="ARBA" id="ARBA00022692"/>
    </source>
</evidence>
<dbReference type="Pfam" id="PF08448">
    <property type="entry name" value="PAS_4"/>
    <property type="match status" value="2"/>
</dbReference>
<keyword evidence="12" id="KW-0902">Two-component regulatory system</keyword>
<organism evidence="23 24">
    <name type="scientific">Solidesulfovibrio magneticus (strain ATCC 700980 / DSM 13731 / RS-1)</name>
    <name type="common">Desulfovibrio magneticus</name>
    <dbReference type="NCBI Taxonomy" id="573370"/>
    <lineage>
        <taxon>Bacteria</taxon>
        <taxon>Pseudomonadati</taxon>
        <taxon>Thermodesulfobacteriota</taxon>
        <taxon>Desulfovibrionia</taxon>
        <taxon>Desulfovibrionales</taxon>
        <taxon>Desulfovibrionaceae</taxon>
        <taxon>Solidesulfovibrio</taxon>
    </lineage>
</organism>
<dbReference type="CDD" id="cd00082">
    <property type="entry name" value="HisKA"/>
    <property type="match status" value="1"/>
</dbReference>
<evidence type="ECO:0000256" key="14">
    <source>
        <dbReference type="ARBA" id="ARBA00064003"/>
    </source>
</evidence>
<feature type="domain" description="PAS" evidence="20">
    <location>
        <begin position="138"/>
        <end position="184"/>
    </location>
</feature>
<feature type="modified residue" description="4-aspartylphosphate" evidence="17">
    <location>
        <position position="727"/>
    </location>
</feature>
<dbReference type="PROSITE" id="PS50110">
    <property type="entry name" value="RESPONSE_REGULATORY"/>
    <property type="match status" value="1"/>
</dbReference>
<dbReference type="InterPro" id="IPR001789">
    <property type="entry name" value="Sig_transdc_resp-reg_receiver"/>
</dbReference>
<dbReference type="GO" id="GO:0000155">
    <property type="term" value="F:phosphorelay sensor kinase activity"/>
    <property type="evidence" value="ECO:0007669"/>
    <property type="project" value="InterPro"/>
</dbReference>
<dbReference type="SMART" id="SM00448">
    <property type="entry name" value="REC"/>
    <property type="match status" value="1"/>
</dbReference>
<feature type="domain" description="Response regulatory" evidence="19">
    <location>
        <begin position="678"/>
        <end position="797"/>
    </location>
</feature>
<dbReference type="SMART" id="SM00086">
    <property type="entry name" value="PAC"/>
    <property type="match status" value="2"/>
</dbReference>
<dbReference type="PRINTS" id="PR00344">
    <property type="entry name" value="BCTRLSENSOR"/>
</dbReference>
<dbReference type="GO" id="GO:0005524">
    <property type="term" value="F:ATP binding"/>
    <property type="evidence" value="ECO:0007669"/>
    <property type="project" value="UniProtKB-KW"/>
</dbReference>
<evidence type="ECO:0000256" key="9">
    <source>
        <dbReference type="ARBA" id="ARBA00022777"/>
    </source>
</evidence>
<feature type="domain" description="PAC" evidence="21">
    <location>
        <begin position="85"/>
        <end position="137"/>
    </location>
</feature>
<dbReference type="InterPro" id="IPR036641">
    <property type="entry name" value="HPT_dom_sf"/>
</dbReference>
<evidence type="ECO:0000256" key="5">
    <source>
        <dbReference type="ARBA" id="ARBA00022553"/>
    </source>
</evidence>
<feature type="domain" description="Histidine kinase" evidence="18">
    <location>
        <begin position="434"/>
        <end position="654"/>
    </location>
</feature>
<evidence type="ECO:0000259" key="22">
    <source>
        <dbReference type="PROSITE" id="PS50894"/>
    </source>
</evidence>
<evidence type="ECO:0000259" key="18">
    <source>
        <dbReference type="PROSITE" id="PS50109"/>
    </source>
</evidence>
<comment type="subunit">
    <text evidence="14">At low DSF concentrations, interacts with RpfF.</text>
</comment>
<evidence type="ECO:0000256" key="13">
    <source>
        <dbReference type="ARBA" id="ARBA00023136"/>
    </source>
</evidence>
<keyword evidence="11" id="KW-1133">Transmembrane helix</keyword>
<dbReference type="NCBIfam" id="TIGR00229">
    <property type="entry name" value="sensory_box"/>
    <property type="match status" value="2"/>
</dbReference>
<dbReference type="PANTHER" id="PTHR45339:SF1">
    <property type="entry name" value="HYBRID SIGNAL TRANSDUCTION HISTIDINE KINASE J"/>
    <property type="match status" value="1"/>
</dbReference>
<dbReference type="Gene3D" id="3.30.450.20">
    <property type="entry name" value="PAS domain"/>
    <property type="match status" value="2"/>
</dbReference>
<dbReference type="KEGG" id="dma:DMR_17810"/>
<dbReference type="InterPro" id="IPR000014">
    <property type="entry name" value="PAS"/>
</dbReference>
<evidence type="ECO:0000256" key="1">
    <source>
        <dbReference type="ARBA" id="ARBA00000085"/>
    </source>
</evidence>
<dbReference type="InterPro" id="IPR003594">
    <property type="entry name" value="HATPase_dom"/>
</dbReference>
<evidence type="ECO:0000256" key="8">
    <source>
        <dbReference type="ARBA" id="ARBA00022741"/>
    </source>
</evidence>
<feature type="domain" description="PAS" evidence="20">
    <location>
        <begin position="12"/>
        <end position="82"/>
    </location>
</feature>
<dbReference type="GO" id="GO:0005886">
    <property type="term" value="C:plasma membrane"/>
    <property type="evidence" value="ECO:0007669"/>
    <property type="project" value="UniProtKB-SubCell"/>
</dbReference>
<dbReference type="Gene3D" id="1.20.120.160">
    <property type="entry name" value="HPT domain"/>
    <property type="match status" value="1"/>
</dbReference>
<comment type="subcellular location">
    <subcellularLocation>
        <location evidence="2">Cell membrane</location>
        <topology evidence="2">Multi-pass membrane protein</topology>
    </subcellularLocation>
</comment>
<dbReference type="InterPro" id="IPR036097">
    <property type="entry name" value="HisK_dim/P_sf"/>
</dbReference>
<dbReference type="eggNOG" id="COG5002">
    <property type="taxonomic scope" value="Bacteria"/>
</dbReference>
<dbReference type="Gene3D" id="3.30.565.10">
    <property type="entry name" value="Histidine kinase-like ATPase, C-terminal domain"/>
    <property type="match status" value="1"/>
</dbReference>
<dbReference type="Pfam" id="PF00072">
    <property type="entry name" value="Response_reg"/>
    <property type="match status" value="1"/>
</dbReference>
<dbReference type="Pfam" id="PF02518">
    <property type="entry name" value="HATPase_c"/>
    <property type="match status" value="1"/>
</dbReference>
<evidence type="ECO:0000313" key="24">
    <source>
        <dbReference type="Proteomes" id="UP000009071"/>
    </source>
</evidence>
<feature type="modified residue" description="Phosphohistidine" evidence="16">
    <location>
        <position position="863"/>
    </location>
</feature>
<keyword evidence="24" id="KW-1185">Reference proteome</keyword>
<dbReference type="InterPro" id="IPR013656">
    <property type="entry name" value="PAS_4"/>
</dbReference>
<evidence type="ECO:0000256" key="2">
    <source>
        <dbReference type="ARBA" id="ARBA00004651"/>
    </source>
</evidence>
<evidence type="ECO:0000259" key="19">
    <source>
        <dbReference type="PROSITE" id="PS50110"/>
    </source>
</evidence>
<reference evidence="23 24" key="1">
    <citation type="journal article" date="2009" name="Genome Res.">
        <title>Whole genome sequence of Desulfovibrio magneticus strain RS-1 revealed common gene clusters in magnetotactic bacteria.</title>
        <authorList>
            <person name="Nakazawa H."/>
            <person name="Arakaki A."/>
            <person name="Narita-Yamada S."/>
            <person name="Yashiro I."/>
            <person name="Jinno K."/>
            <person name="Aoki N."/>
            <person name="Tsuruyama A."/>
            <person name="Okamura Y."/>
            <person name="Tanikawa S."/>
            <person name="Fujita N."/>
            <person name="Takeyama H."/>
            <person name="Matsunaga T."/>
        </authorList>
    </citation>
    <scope>NUCLEOTIDE SEQUENCE [LARGE SCALE GENOMIC DNA]</scope>
    <source>
        <strain evidence="24">ATCC 700980 / DSM 13731 / RS-1</strain>
    </source>
</reference>
<keyword evidence="10" id="KW-0067">ATP-binding</keyword>
<evidence type="ECO:0000259" key="20">
    <source>
        <dbReference type="PROSITE" id="PS50112"/>
    </source>
</evidence>
<dbReference type="OrthoDB" id="5378360at2"/>
<dbReference type="PANTHER" id="PTHR45339">
    <property type="entry name" value="HYBRID SIGNAL TRANSDUCTION HISTIDINE KINASE J"/>
    <property type="match status" value="1"/>
</dbReference>
<evidence type="ECO:0000256" key="11">
    <source>
        <dbReference type="ARBA" id="ARBA00022989"/>
    </source>
</evidence>
<dbReference type="Gene3D" id="3.40.50.2300">
    <property type="match status" value="1"/>
</dbReference>
<evidence type="ECO:0000256" key="16">
    <source>
        <dbReference type="PROSITE-ProRule" id="PRU00110"/>
    </source>
</evidence>
<dbReference type="InterPro" id="IPR035965">
    <property type="entry name" value="PAS-like_dom_sf"/>
</dbReference>
<dbReference type="SMART" id="SM00091">
    <property type="entry name" value="PAS"/>
    <property type="match status" value="2"/>
</dbReference>
<comment type="catalytic activity">
    <reaction evidence="1">
        <text>ATP + protein L-histidine = ADP + protein N-phospho-L-histidine.</text>
        <dbReference type="EC" id="2.7.13.3"/>
    </reaction>
</comment>
<dbReference type="PROSITE" id="PS50113">
    <property type="entry name" value="PAC"/>
    <property type="match status" value="2"/>
</dbReference>
<dbReference type="SUPFAM" id="SSF47384">
    <property type="entry name" value="Homodimeric domain of signal transducing histidine kinase"/>
    <property type="match status" value="1"/>
</dbReference>
<dbReference type="PROSITE" id="PS50109">
    <property type="entry name" value="HIS_KIN"/>
    <property type="match status" value="1"/>
</dbReference>
<dbReference type="InterPro" id="IPR000700">
    <property type="entry name" value="PAS-assoc_C"/>
</dbReference>
<dbReference type="SUPFAM" id="SSF55874">
    <property type="entry name" value="ATPase domain of HSP90 chaperone/DNA topoisomerase II/histidine kinase"/>
    <property type="match status" value="1"/>
</dbReference>
<evidence type="ECO:0000259" key="21">
    <source>
        <dbReference type="PROSITE" id="PS50113"/>
    </source>
</evidence>
<dbReference type="FunFam" id="1.10.287.130:FF:000002">
    <property type="entry name" value="Two-component osmosensing histidine kinase"/>
    <property type="match status" value="1"/>
</dbReference>
<dbReference type="PROSITE" id="PS50894">
    <property type="entry name" value="HPT"/>
    <property type="match status" value="1"/>
</dbReference>
<dbReference type="Pfam" id="PF00512">
    <property type="entry name" value="HisKA"/>
    <property type="match status" value="1"/>
</dbReference>
<dbReference type="SMART" id="SM00387">
    <property type="entry name" value="HATPase_c"/>
    <property type="match status" value="1"/>
</dbReference>
<feature type="domain" description="HPt" evidence="22">
    <location>
        <begin position="824"/>
        <end position="919"/>
    </location>
</feature>
<dbReference type="HOGENOM" id="CLU_000445_114_15_7"/>
<dbReference type="InterPro" id="IPR011006">
    <property type="entry name" value="CheY-like_superfamily"/>
</dbReference>
<dbReference type="InterPro" id="IPR003661">
    <property type="entry name" value="HisK_dim/P_dom"/>
</dbReference>
<proteinExistence type="predicted"/>
<protein>
    <recommendedName>
        <fullName evidence="15">Sensory/regulatory protein RpfC</fullName>
        <ecNumber evidence="3">2.7.13.3</ecNumber>
    </recommendedName>
</protein>
<dbReference type="eggNOG" id="COG0642">
    <property type="taxonomic scope" value="Bacteria"/>
</dbReference>
<sequence>MADTPSIDPVLSLELVRSLYEKAPVMLHSLDGQGRLLSVNAMWRQTLGYGLDTVVGRSFGDFMTPASRADFEATMPRFVRDGRLTDKPYQLVASDGRVVEVLLSAVGEYDVTGDFRRSLAALVDVTGRRQAEEALAKSEELFRLAFENANEGLAIVGLDGQFLRVNKALCRFFGYEAEALLGKTVGDLAAEGHEAVSPRFISLALAGVREEFRFEKRYRHALGEEVWGQVSAKLVRSSGGEPLYFISHLLDVTEARRTAARLTLHANTLEALLRLGRMRGANLAALGEFVLSRGVALTASQSGLAAMSDPATGRFAVLAAGSEALAVFGLGEGTREFELRDSPSLAMAVGDLRPVVSDTPCSRLATALRGDGQTFILAVAGRAMPYGDDDINRLTLLGEGVLRHVKERRREEDLTTARRQAEAASQAKSGFLANMSHEIRTPLSGIIGLTQMTLTQNPRPEIRENLELILDSSRSLLGIVNDILDFSKIEAGKMEFVPVDFDLRDTLDRTMKSFQFSARQKGLTLGVRIDPQVPAMVHGDPDRIMQVVRNLVGNALKFTDQGEVEVTLSLARPGDPMLVSCSVRDTGIGIPEDRLHELFQVFSQLESTRAKRYGGTGLGLAISRRLVEMMGGAIDVESVPGQGSTFTFTVSLRPAAEAAPEPARRTAAAQAGGFAGLRVLLAEDNQVNRLFLKHFLAEAGCQVRLAGSGLQALELLCQEPADLVLMDIQMPEMDGAEATRRIREGEAGDAARAMPVVALTAYSMKGDRERFLSVGLDDYVSKPVDVDELFMVMRRVLARPVEPAKAAVTSAGVMDLDYYEQRGKSAFAREICRMFLEESPQVAASLETAMREANWEAAGDAAHTLLGMAVPLRARGLTEGARKLQEAGLSGDSAGCRDACRLVVEELGRVQTAIGELLK</sequence>
<dbReference type="InterPro" id="IPR005467">
    <property type="entry name" value="His_kinase_dom"/>
</dbReference>
<dbReference type="InterPro" id="IPR008207">
    <property type="entry name" value="Sig_transdc_His_kin_Hpt_dom"/>
</dbReference>
<accession>C4XQA7</accession>
<dbReference type="EC" id="2.7.13.3" evidence="3"/>
<dbReference type="SMART" id="SM00388">
    <property type="entry name" value="HisKA"/>
    <property type="match status" value="1"/>
</dbReference>
<dbReference type="STRING" id="573370.DMR_17810"/>
<keyword evidence="6" id="KW-0808">Transferase</keyword>
<evidence type="ECO:0000256" key="15">
    <source>
        <dbReference type="ARBA" id="ARBA00068150"/>
    </source>
</evidence>
<keyword evidence="7" id="KW-0812">Transmembrane</keyword>
<keyword evidence="13" id="KW-0472">Membrane</keyword>
<dbReference type="SUPFAM" id="SSF55785">
    <property type="entry name" value="PYP-like sensor domain (PAS domain)"/>
    <property type="match status" value="2"/>
</dbReference>
<dbReference type="CDD" id="cd16922">
    <property type="entry name" value="HATPase_EvgS-ArcB-TorS-like"/>
    <property type="match status" value="1"/>
</dbReference>
<keyword evidence="5 17" id="KW-0597">Phosphoprotein</keyword>
<evidence type="ECO:0000256" key="17">
    <source>
        <dbReference type="PROSITE-ProRule" id="PRU00169"/>
    </source>
</evidence>
<evidence type="ECO:0000313" key="23">
    <source>
        <dbReference type="EMBL" id="BAH75272.1"/>
    </source>
</evidence>
<dbReference type="FunFam" id="3.30.565.10:FF:000010">
    <property type="entry name" value="Sensor histidine kinase RcsC"/>
    <property type="match status" value="1"/>
</dbReference>
<dbReference type="Gene3D" id="1.10.287.130">
    <property type="match status" value="1"/>
</dbReference>
<evidence type="ECO:0000256" key="4">
    <source>
        <dbReference type="ARBA" id="ARBA00022475"/>
    </source>
</evidence>
<dbReference type="Pfam" id="PF01627">
    <property type="entry name" value="Hpt"/>
    <property type="match status" value="1"/>
</dbReference>
<keyword evidence="4" id="KW-1003">Cell membrane</keyword>
<dbReference type="InterPro" id="IPR036890">
    <property type="entry name" value="HATPase_C_sf"/>
</dbReference>
<dbReference type="InterPro" id="IPR004358">
    <property type="entry name" value="Sig_transdc_His_kin-like_C"/>
</dbReference>
<dbReference type="CDD" id="cd17546">
    <property type="entry name" value="REC_hyHK_CKI1_RcsC-like"/>
    <property type="match status" value="1"/>
</dbReference>
<gene>
    <name evidence="23" type="ordered locus">DMR_17810</name>
</gene>
<feature type="domain" description="PAC" evidence="21">
    <location>
        <begin position="212"/>
        <end position="264"/>
    </location>
</feature>
<dbReference type="SUPFAM" id="SSF52172">
    <property type="entry name" value="CheY-like"/>
    <property type="match status" value="1"/>
</dbReference>
<dbReference type="RefSeq" id="WP_015860471.1">
    <property type="nucleotide sequence ID" value="NC_012796.1"/>
</dbReference>